<keyword evidence="3" id="KW-1185">Reference proteome</keyword>
<proteinExistence type="predicted"/>
<dbReference type="KEGG" id="ahel:Q31a_57190"/>
<protein>
    <recommendedName>
        <fullName evidence="1">Ice-binding protein C-terminal domain-containing protein</fullName>
    </recommendedName>
</protein>
<dbReference type="InterPro" id="IPR013424">
    <property type="entry name" value="Ice-binding_C"/>
</dbReference>
<name>A0A518GFF5_9BACT</name>
<dbReference type="Proteomes" id="UP000318017">
    <property type="component" value="Chromosome"/>
</dbReference>
<reference evidence="2 3" key="1">
    <citation type="submission" date="2019-02" db="EMBL/GenBank/DDBJ databases">
        <title>Deep-cultivation of Planctomycetes and their phenomic and genomic characterization uncovers novel biology.</title>
        <authorList>
            <person name="Wiegand S."/>
            <person name="Jogler M."/>
            <person name="Boedeker C."/>
            <person name="Pinto D."/>
            <person name="Vollmers J."/>
            <person name="Rivas-Marin E."/>
            <person name="Kohn T."/>
            <person name="Peeters S.H."/>
            <person name="Heuer A."/>
            <person name="Rast P."/>
            <person name="Oberbeckmann S."/>
            <person name="Bunk B."/>
            <person name="Jeske O."/>
            <person name="Meyerdierks A."/>
            <person name="Storesund J.E."/>
            <person name="Kallscheuer N."/>
            <person name="Luecker S."/>
            <person name="Lage O.M."/>
            <person name="Pohl T."/>
            <person name="Merkel B.J."/>
            <person name="Hornburger P."/>
            <person name="Mueller R.-W."/>
            <person name="Bruemmer F."/>
            <person name="Labrenz M."/>
            <person name="Spormann A.M."/>
            <person name="Op den Camp H."/>
            <person name="Overmann J."/>
            <person name="Amann R."/>
            <person name="Jetten M.S.M."/>
            <person name="Mascher T."/>
            <person name="Medema M.H."/>
            <person name="Devos D.P."/>
            <person name="Kaster A.-K."/>
            <person name="Ovreas L."/>
            <person name="Rohde M."/>
            <person name="Galperin M.Y."/>
            <person name="Jogler C."/>
        </authorList>
    </citation>
    <scope>NUCLEOTIDE SEQUENCE [LARGE SCALE GENOMIC DNA]</scope>
    <source>
        <strain evidence="2 3">Q31a</strain>
    </source>
</reference>
<organism evidence="2 3">
    <name type="scientific">Aureliella helgolandensis</name>
    <dbReference type="NCBI Taxonomy" id="2527968"/>
    <lineage>
        <taxon>Bacteria</taxon>
        <taxon>Pseudomonadati</taxon>
        <taxon>Planctomycetota</taxon>
        <taxon>Planctomycetia</taxon>
        <taxon>Pirellulales</taxon>
        <taxon>Pirellulaceae</taxon>
        <taxon>Aureliella</taxon>
    </lineage>
</organism>
<gene>
    <name evidence="2" type="ORF">Q31a_57190</name>
</gene>
<dbReference type="AlphaFoldDB" id="A0A518GFF5"/>
<evidence type="ECO:0000313" key="2">
    <source>
        <dbReference type="EMBL" id="QDV27331.1"/>
    </source>
</evidence>
<evidence type="ECO:0000313" key="3">
    <source>
        <dbReference type="Proteomes" id="UP000318017"/>
    </source>
</evidence>
<feature type="domain" description="Ice-binding protein C-terminal" evidence="1">
    <location>
        <begin position="179"/>
        <end position="200"/>
    </location>
</feature>
<dbReference type="Pfam" id="PF07589">
    <property type="entry name" value="PEP-CTERM"/>
    <property type="match status" value="1"/>
</dbReference>
<evidence type="ECO:0000259" key="1">
    <source>
        <dbReference type="Pfam" id="PF07589"/>
    </source>
</evidence>
<dbReference type="NCBIfam" id="TIGR02595">
    <property type="entry name" value="PEP_CTERM"/>
    <property type="match status" value="1"/>
</dbReference>
<accession>A0A518GFF5</accession>
<sequence>MECVLLRRPPPTEVNMEFLAMRSLVLSVIVMFATSVAHADVINVDVSGWQAVGGYTAPGNSFQTFDLGPSGVLSDVSWTDLDYDAPAPSNLSELVFNFTNSDRSQSWQFTVSGTTSPGNYFGSGNVFTDKVAGGVGPVTTLADGILRFEVYDSFNDRSIPVDQIINSGTFNLTVSDVPSVPEPSSAGLAGLVLLASMWRRSRQ</sequence>
<dbReference type="EMBL" id="CP036298">
    <property type="protein sequence ID" value="QDV27331.1"/>
    <property type="molecule type" value="Genomic_DNA"/>
</dbReference>